<comment type="caution">
    <text evidence="1">The sequence shown here is derived from an EMBL/GenBank/DDBJ whole genome shotgun (WGS) entry which is preliminary data.</text>
</comment>
<dbReference type="InterPro" id="IPR002763">
    <property type="entry name" value="DUF72"/>
</dbReference>
<keyword evidence="2" id="KW-1185">Reference proteome</keyword>
<dbReference type="InterPro" id="IPR036520">
    <property type="entry name" value="UPF0759_sf"/>
</dbReference>
<reference evidence="1 2" key="1">
    <citation type="submission" date="2020-09" db="EMBL/GenBank/DDBJ databases">
        <title>Genome sequences of type strains of Chitinophaga qingshengii and Chitinophaga varians.</title>
        <authorList>
            <person name="Kittiwongwattana C."/>
        </authorList>
    </citation>
    <scope>NUCLEOTIDE SEQUENCE [LARGE SCALE GENOMIC DNA]</scope>
    <source>
        <strain evidence="1 2">JCM 30026</strain>
    </source>
</reference>
<gene>
    <name evidence="1" type="ORF">ICL07_18415</name>
</gene>
<protein>
    <submittedName>
        <fullName evidence="1">DUF72 domain-containing protein</fullName>
    </submittedName>
</protein>
<evidence type="ECO:0000313" key="2">
    <source>
        <dbReference type="Proteomes" id="UP000659124"/>
    </source>
</evidence>
<accession>A0ABR7TS05</accession>
<dbReference type="Pfam" id="PF01904">
    <property type="entry name" value="DUF72"/>
    <property type="match status" value="1"/>
</dbReference>
<dbReference type="RefSeq" id="WP_188089805.1">
    <property type="nucleotide sequence ID" value="NZ_JACVFC010000002.1"/>
</dbReference>
<dbReference type="EMBL" id="JACVFC010000002">
    <property type="protein sequence ID" value="MBC9932367.1"/>
    <property type="molecule type" value="Genomic_DNA"/>
</dbReference>
<evidence type="ECO:0000313" key="1">
    <source>
        <dbReference type="EMBL" id="MBC9932367.1"/>
    </source>
</evidence>
<proteinExistence type="predicted"/>
<dbReference type="SUPFAM" id="SSF117396">
    <property type="entry name" value="TM1631-like"/>
    <property type="match status" value="1"/>
</dbReference>
<sequence length="51" mass="5757">MERNSLPSDTAYAAKIKKWHAAQHAVWAFFNNDGHGYALKNAVELKTLLEV</sequence>
<dbReference type="Proteomes" id="UP000659124">
    <property type="component" value="Unassembled WGS sequence"/>
</dbReference>
<name>A0ABR7TS05_9BACT</name>
<dbReference type="Gene3D" id="3.20.20.410">
    <property type="entry name" value="Protein of unknown function UPF0759"/>
    <property type="match status" value="1"/>
</dbReference>
<organism evidence="1 2">
    <name type="scientific">Chitinophaga qingshengii</name>
    <dbReference type="NCBI Taxonomy" id="1569794"/>
    <lineage>
        <taxon>Bacteria</taxon>
        <taxon>Pseudomonadati</taxon>
        <taxon>Bacteroidota</taxon>
        <taxon>Chitinophagia</taxon>
        <taxon>Chitinophagales</taxon>
        <taxon>Chitinophagaceae</taxon>
        <taxon>Chitinophaga</taxon>
    </lineage>
</organism>